<keyword evidence="3" id="KW-1185">Reference proteome</keyword>
<reference evidence="2 3" key="1">
    <citation type="journal article" date="2021" name="Elife">
        <title>Chloroplast acquisition without the gene transfer in kleptoplastic sea slugs, Plakobranchus ocellatus.</title>
        <authorList>
            <person name="Maeda T."/>
            <person name="Takahashi S."/>
            <person name="Yoshida T."/>
            <person name="Shimamura S."/>
            <person name="Takaki Y."/>
            <person name="Nagai Y."/>
            <person name="Toyoda A."/>
            <person name="Suzuki Y."/>
            <person name="Arimoto A."/>
            <person name="Ishii H."/>
            <person name="Satoh N."/>
            <person name="Nishiyama T."/>
            <person name="Hasebe M."/>
            <person name="Maruyama T."/>
            <person name="Minagawa J."/>
            <person name="Obokata J."/>
            <person name="Shigenobu S."/>
        </authorList>
    </citation>
    <scope>NUCLEOTIDE SEQUENCE [LARGE SCALE GENOMIC DNA]</scope>
</reference>
<dbReference type="InterPro" id="IPR001130">
    <property type="entry name" value="TatD-like"/>
</dbReference>
<evidence type="ECO:0000256" key="1">
    <source>
        <dbReference type="ARBA" id="ARBA00009275"/>
    </source>
</evidence>
<dbReference type="InterPro" id="IPR032466">
    <property type="entry name" value="Metal_Hydrolase"/>
</dbReference>
<dbReference type="PANTHER" id="PTHR46363">
    <property type="entry name" value="DEOXYRIBONUCLEASE TATDN2-RELATED"/>
    <property type="match status" value="1"/>
</dbReference>
<dbReference type="PANTHER" id="PTHR46363:SF1">
    <property type="entry name" value="DEOXYRIBONUCLEASE TATDN2-RELATED"/>
    <property type="match status" value="1"/>
</dbReference>
<keyword evidence="2" id="KW-0269">Exonuclease</keyword>
<keyword evidence="2" id="KW-0540">Nuclease</keyword>
<gene>
    <name evidence="2" type="ORF">PoB_004797200</name>
</gene>
<dbReference type="SUPFAM" id="SSF51556">
    <property type="entry name" value="Metallo-dependent hydrolases"/>
    <property type="match status" value="1"/>
</dbReference>
<dbReference type="Proteomes" id="UP000735302">
    <property type="component" value="Unassembled WGS sequence"/>
</dbReference>
<comment type="similarity">
    <text evidence="1">Belongs to the metallo-dependent hydrolases superfamily. TatD-type hydrolase family.</text>
</comment>
<dbReference type="Pfam" id="PF01026">
    <property type="entry name" value="TatD_DNase"/>
    <property type="match status" value="1"/>
</dbReference>
<dbReference type="AlphaFoldDB" id="A0AAV4BR60"/>
<name>A0AAV4BR60_9GAST</name>
<keyword evidence="2" id="KW-0378">Hydrolase</keyword>
<sequence>MRSPNTKALGEIGLDLTARGVKKQGEALQHLLRGFDDPVNPVILHLRGHKGKEDEVYFRGLKLVGPCLPLEQPIQLHCFSGTAVAFAKGQKGFPDVYASFSGLVSSFEVHQKQGLRTVPGDRLLLHTDSPYLPTVGRGVGNTALHEGDIALLVSQVRQQPVLDVIKLVNVNLKRFFRL</sequence>
<evidence type="ECO:0000313" key="2">
    <source>
        <dbReference type="EMBL" id="GFO21467.1"/>
    </source>
</evidence>
<proteinExistence type="inferred from homology"/>
<organism evidence="2 3">
    <name type="scientific">Plakobranchus ocellatus</name>
    <dbReference type="NCBI Taxonomy" id="259542"/>
    <lineage>
        <taxon>Eukaryota</taxon>
        <taxon>Metazoa</taxon>
        <taxon>Spiralia</taxon>
        <taxon>Lophotrochozoa</taxon>
        <taxon>Mollusca</taxon>
        <taxon>Gastropoda</taxon>
        <taxon>Heterobranchia</taxon>
        <taxon>Euthyneura</taxon>
        <taxon>Panpulmonata</taxon>
        <taxon>Sacoglossa</taxon>
        <taxon>Placobranchoidea</taxon>
        <taxon>Plakobranchidae</taxon>
        <taxon>Plakobranchus</taxon>
    </lineage>
</organism>
<comment type="caution">
    <text evidence="2">The sequence shown here is derived from an EMBL/GenBank/DDBJ whole genome shotgun (WGS) entry which is preliminary data.</text>
</comment>
<accession>A0AAV4BR60</accession>
<evidence type="ECO:0000313" key="3">
    <source>
        <dbReference type="Proteomes" id="UP000735302"/>
    </source>
</evidence>
<dbReference type="Gene3D" id="3.20.20.140">
    <property type="entry name" value="Metal-dependent hydrolases"/>
    <property type="match status" value="1"/>
</dbReference>
<dbReference type="GO" id="GO:0004527">
    <property type="term" value="F:exonuclease activity"/>
    <property type="evidence" value="ECO:0007669"/>
    <property type="project" value="UniProtKB-KW"/>
</dbReference>
<protein>
    <submittedName>
        <fullName evidence="2">3'-5' ssDNA/RNA exonuclease tatd</fullName>
    </submittedName>
</protein>
<dbReference type="EMBL" id="BLXT01005253">
    <property type="protein sequence ID" value="GFO21467.1"/>
    <property type="molecule type" value="Genomic_DNA"/>
</dbReference>